<proteinExistence type="predicted"/>
<evidence type="ECO:0000256" key="1">
    <source>
        <dbReference type="SAM" id="MobiDB-lite"/>
    </source>
</evidence>
<dbReference type="EnsemblMetazoa" id="AFUN009819-RA">
    <property type="protein sequence ID" value="AFUN009819-PA"/>
    <property type="gene ID" value="AFUN009819"/>
</dbReference>
<dbReference type="GO" id="GO:0005634">
    <property type="term" value="C:nucleus"/>
    <property type="evidence" value="ECO:0007669"/>
    <property type="project" value="UniProtKB-ARBA"/>
</dbReference>
<feature type="region of interest" description="Disordered" evidence="1">
    <location>
        <begin position="31"/>
        <end position="62"/>
    </location>
</feature>
<organism evidence="3">
    <name type="scientific">Anopheles funestus</name>
    <name type="common">African malaria mosquito</name>
    <dbReference type="NCBI Taxonomy" id="62324"/>
    <lineage>
        <taxon>Eukaryota</taxon>
        <taxon>Metazoa</taxon>
        <taxon>Ecdysozoa</taxon>
        <taxon>Arthropoda</taxon>
        <taxon>Hexapoda</taxon>
        <taxon>Insecta</taxon>
        <taxon>Pterygota</taxon>
        <taxon>Neoptera</taxon>
        <taxon>Endopterygota</taxon>
        <taxon>Diptera</taxon>
        <taxon>Nematocera</taxon>
        <taxon>Culicoidea</taxon>
        <taxon>Culicidae</taxon>
        <taxon>Anophelinae</taxon>
        <taxon>Anopheles</taxon>
    </lineage>
</organism>
<evidence type="ECO:0000313" key="3">
    <source>
        <dbReference type="EnsemblMetazoa" id="AFUN009819-PA"/>
    </source>
</evidence>
<dbReference type="InterPro" id="IPR046347">
    <property type="entry name" value="bZIP_sf"/>
</dbReference>
<dbReference type="PROSITE" id="PS00036">
    <property type="entry name" value="BZIP_BASIC"/>
    <property type="match status" value="1"/>
</dbReference>
<evidence type="ECO:0000259" key="2">
    <source>
        <dbReference type="PROSITE" id="PS00036"/>
    </source>
</evidence>
<dbReference type="AlphaFoldDB" id="A0A182RU66"/>
<dbReference type="SUPFAM" id="SSF57959">
    <property type="entry name" value="Leucine zipper domain"/>
    <property type="match status" value="1"/>
</dbReference>
<name>A0A182RU66_ANOFN</name>
<feature type="compositionally biased region" description="Low complexity" evidence="1">
    <location>
        <begin position="32"/>
        <end position="46"/>
    </location>
</feature>
<dbReference type="CDD" id="cd14686">
    <property type="entry name" value="bZIP"/>
    <property type="match status" value="1"/>
</dbReference>
<accession>A0A182RU66</accession>
<dbReference type="GO" id="GO:0003700">
    <property type="term" value="F:DNA-binding transcription factor activity"/>
    <property type="evidence" value="ECO:0007669"/>
    <property type="project" value="InterPro"/>
</dbReference>
<reference evidence="3" key="1">
    <citation type="submission" date="2020-05" db="UniProtKB">
        <authorList>
            <consortium name="EnsemblMetazoa"/>
        </authorList>
    </citation>
    <scope>IDENTIFICATION</scope>
    <source>
        <strain evidence="3">FUMOZ</strain>
    </source>
</reference>
<dbReference type="VEuPathDB" id="VectorBase:AFUN2_001195"/>
<dbReference type="InterPro" id="IPR004827">
    <property type="entry name" value="bZIP"/>
</dbReference>
<sequence length="377" mass="42946">MTDFDAASALLMLSSGFQQYKNENNNIHTLLKTTASSTPSSTCSSPPKKRERKNESPKQRILQPTLRIASVHANYKQQELLDRLSEPMRLSVSPPSILEPLPKKRNSRMMQMRMDSSSPEMENWDNRSILSPTLELHQEITAKGNGSMLYTSPGMNGFAMLLKSQNNQYTSSPKPPSVVTTFMEDNRKKRFLGNPIAEEGASAIVVAADKPARSPSDSGVSSILDEIQQPNLVLQRWNKEMEALDSSIPASVQMELEKINEISAYNKEIFTKAKMTNFSLEMTFHPAKSRMRKKCTNEVDNQDRIRNNEASRRSRHKKKLITHLMNISLEFDRMENRHLYMEERRLEDFILELEEKALSCGIDAQIVKNLRSSCGFQ</sequence>
<feature type="domain" description="BZIP" evidence="2">
    <location>
        <begin position="304"/>
        <end position="317"/>
    </location>
</feature>
<protein>
    <submittedName>
        <fullName evidence="3">BZIP domain-containing protein</fullName>
    </submittedName>
</protein>
<dbReference type="VEuPathDB" id="VectorBase:AFUN009819"/>